<evidence type="ECO:0000313" key="4">
    <source>
        <dbReference type="Proteomes" id="UP000011585"/>
    </source>
</evidence>
<accession>E4NNM0</accession>
<dbReference type="STRING" id="469382.Hbor_07770"/>
<evidence type="ECO:0000313" key="3">
    <source>
        <dbReference type="Proteomes" id="UP000006663"/>
    </source>
</evidence>
<dbReference type="RefSeq" id="WP_006053598.1">
    <property type="nucleotide sequence ID" value="NC_014729.1"/>
</dbReference>
<dbReference type="AlphaFoldDB" id="E4NNM0"/>
<gene>
    <name evidence="1" type="ordered locus">Hbor_07770</name>
    <name evidence="2" type="ORF">C499_01420</name>
</gene>
<organism evidence="1 3">
    <name type="scientific">Halogeometricum borinquense (strain ATCC 700274 / DSM 11551 / JCM 10706 / KCTC 4070 / PR3)</name>
    <dbReference type="NCBI Taxonomy" id="469382"/>
    <lineage>
        <taxon>Archaea</taxon>
        <taxon>Methanobacteriati</taxon>
        <taxon>Methanobacteriota</taxon>
        <taxon>Stenosarchaea group</taxon>
        <taxon>Halobacteria</taxon>
        <taxon>Halobacteriales</taxon>
        <taxon>Haloferacaceae</taxon>
        <taxon>Halogeometricum</taxon>
    </lineage>
</organism>
<dbReference type="Proteomes" id="UP000011585">
    <property type="component" value="Unassembled WGS sequence"/>
</dbReference>
<evidence type="ECO:0000313" key="2">
    <source>
        <dbReference type="EMBL" id="ELY31094.1"/>
    </source>
</evidence>
<evidence type="ECO:0000313" key="1">
    <source>
        <dbReference type="EMBL" id="ADQ66374.1"/>
    </source>
</evidence>
<keyword evidence="3" id="KW-1185">Reference proteome</keyword>
<dbReference type="HOGENOM" id="CLU_217430_0_0_2"/>
<dbReference type="EMBL" id="CP001690">
    <property type="protein sequence ID" value="ADQ66374.1"/>
    <property type="molecule type" value="Genomic_DNA"/>
</dbReference>
<protein>
    <submittedName>
        <fullName evidence="1">Uncharacterized protein</fullName>
    </submittedName>
</protein>
<dbReference type="EMBL" id="AOHT01000006">
    <property type="protein sequence ID" value="ELY31094.1"/>
    <property type="molecule type" value="Genomic_DNA"/>
</dbReference>
<reference evidence="2 4" key="2">
    <citation type="journal article" date="2014" name="PLoS Genet.">
        <title>Phylogenetically driven sequencing of extremely halophilic archaea reveals strategies for static and dynamic osmo-response.</title>
        <authorList>
            <person name="Becker E.A."/>
            <person name="Seitzer P.M."/>
            <person name="Tritt A."/>
            <person name="Larsen D."/>
            <person name="Krusor M."/>
            <person name="Yao A.I."/>
            <person name="Wu D."/>
            <person name="Madern D."/>
            <person name="Eisen J.A."/>
            <person name="Darling A.E."/>
            <person name="Facciotti M.T."/>
        </authorList>
    </citation>
    <scope>NUCLEOTIDE SEQUENCE [LARGE SCALE GENOMIC DNA]</scope>
    <source>
        <strain evidence="2 4">DSM 11551</strain>
    </source>
</reference>
<proteinExistence type="predicted"/>
<dbReference type="KEGG" id="hbo:Hbor_07770"/>
<name>E4NNM0_HALBP</name>
<dbReference type="GeneID" id="79382647"/>
<reference evidence="1 3" key="1">
    <citation type="journal article" date="2009" name="Stand. Genomic Sci.">
        <title>Complete genome sequence of Halogeometricum borinquense type strain (PR3).</title>
        <authorList>
            <person name="Malfatti S."/>
            <person name="Tindall B.J."/>
            <person name="Schneider S."/>
            <person name="Fahnrich R."/>
            <person name="Lapidus A."/>
            <person name="Labuttii K."/>
            <person name="Copeland A."/>
            <person name="Glavina Del Rio T."/>
            <person name="Nolan M."/>
            <person name="Chen F."/>
            <person name="Lucas S."/>
            <person name="Tice H."/>
            <person name="Cheng J.F."/>
            <person name="Bruce D."/>
            <person name="Goodwin L."/>
            <person name="Pitluck S."/>
            <person name="Anderson I."/>
            <person name="Pati A."/>
            <person name="Ivanova N."/>
            <person name="Mavromatis K."/>
            <person name="Chen A."/>
            <person name="Palaniappan K."/>
            <person name="D'haeseleer P."/>
            <person name="Goker M."/>
            <person name="Bristow J."/>
            <person name="Eisen J.A."/>
            <person name="Markowitz V."/>
            <person name="Hugenholtz P."/>
            <person name="Kyrpides N.C."/>
            <person name="Klenk H.P."/>
            <person name="Chain P."/>
        </authorList>
    </citation>
    <scope>NUCLEOTIDE SEQUENCE [LARGE SCALE GENOMIC DNA]</scope>
    <source>
        <strain evidence="3">ATCC 700274 / DSM 11551 / JCM 10706 / KCTC 4070 / PR3</strain>
        <strain evidence="1">PR 3</strain>
    </source>
</reference>
<sequence>MPEISVSDTLYRQLVSVSEGDDLDETMWKMVAHYGRGNQPGD</sequence>
<dbReference type="eggNOG" id="arCOG09018">
    <property type="taxonomic scope" value="Archaea"/>
</dbReference>
<dbReference type="Proteomes" id="UP000006663">
    <property type="component" value="Chromosome"/>
</dbReference>